<dbReference type="GO" id="GO:0008800">
    <property type="term" value="F:beta-lactamase activity"/>
    <property type="evidence" value="ECO:0007669"/>
    <property type="project" value="InterPro"/>
</dbReference>
<dbReference type="InterPro" id="IPR000871">
    <property type="entry name" value="Beta-lactam_class-A"/>
</dbReference>
<gene>
    <name evidence="2" type="ORF">SAMN05660923_00317</name>
</gene>
<dbReference type="OrthoDB" id="9775096at2"/>
<dbReference type="Proteomes" id="UP000198828">
    <property type="component" value="Unassembled WGS sequence"/>
</dbReference>
<proteinExistence type="predicted"/>
<dbReference type="InterPro" id="IPR012338">
    <property type="entry name" value="Beta-lactam/transpept-like"/>
</dbReference>
<evidence type="ECO:0000259" key="1">
    <source>
        <dbReference type="Pfam" id="PF13354"/>
    </source>
</evidence>
<dbReference type="Gene3D" id="3.40.710.10">
    <property type="entry name" value="DD-peptidase/beta-lactamase superfamily"/>
    <property type="match status" value="1"/>
</dbReference>
<organism evidence="2 3">
    <name type="scientific">Tepidimicrobium xylanilyticum</name>
    <dbReference type="NCBI Taxonomy" id="1123352"/>
    <lineage>
        <taxon>Bacteria</taxon>
        <taxon>Bacillati</taxon>
        <taxon>Bacillota</taxon>
        <taxon>Tissierellia</taxon>
        <taxon>Tissierellales</taxon>
        <taxon>Tepidimicrobiaceae</taxon>
        <taxon>Tepidimicrobium</taxon>
    </lineage>
</organism>
<evidence type="ECO:0000313" key="3">
    <source>
        <dbReference type="Proteomes" id="UP000198828"/>
    </source>
</evidence>
<dbReference type="RefSeq" id="WP_093750159.1">
    <property type="nucleotide sequence ID" value="NZ_FNNG01000001.1"/>
</dbReference>
<accession>A0A1H2RB10</accession>
<evidence type="ECO:0000313" key="2">
    <source>
        <dbReference type="EMBL" id="SDW15859.1"/>
    </source>
</evidence>
<protein>
    <submittedName>
        <fullName evidence="2">Beta-lactamase class A</fullName>
    </submittedName>
</protein>
<reference evidence="2 3" key="1">
    <citation type="submission" date="2016-10" db="EMBL/GenBank/DDBJ databases">
        <authorList>
            <person name="de Groot N.N."/>
        </authorList>
    </citation>
    <scope>NUCLEOTIDE SEQUENCE [LARGE SCALE GENOMIC DNA]</scope>
    <source>
        <strain evidence="2 3">DSM 23310</strain>
    </source>
</reference>
<name>A0A1H2RB10_9FIRM</name>
<sequence length="280" mass="32144">MDKLSLEARINAEVFNFSGKLGFYASDFKGNIIGVNSQEKFESASCIKVFVLTELYRQIHEGKVSRNDLLEYTEEHFVVGSGVLRDLSYGIKLDAKSIATLMIIVSDNVATNILIDLLGIDNINNTCQNLGFKDTVLHNRIDFNKYDKLGTTTPKDYGLFFEKLYKRELWSQEISQEMIDIFKRQHYNTILTRELPQYYLDSENTGDEELISIASKSGSMDACRNDGGIVFTPYGGYVICIFTKEFNDNLYYQDHESYRFGAKISRLVFDQYIGLKGRFR</sequence>
<feature type="domain" description="Beta-lactamase class A catalytic" evidence="1">
    <location>
        <begin position="22"/>
        <end position="243"/>
    </location>
</feature>
<dbReference type="AlphaFoldDB" id="A0A1H2RB10"/>
<dbReference type="InterPro" id="IPR045155">
    <property type="entry name" value="Beta-lactam_cat"/>
</dbReference>
<dbReference type="GO" id="GO:0030655">
    <property type="term" value="P:beta-lactam antibiotic catabolic process"/>
    <property type="evidence" value="ECO:0007669"/>
    <property type="project" value="InterPro"/>
</dbReference>
<dbReference type="PANTHER" id="PTHR35333">
    <property type="entry name" value="BETA-LACTAMASE"/>
    <property type="match status" value="1"/>
</dbReference>
<dbReference type="EMBL" id="FNNG01000001">
    <property type="protein sequence ID" value="SDW15859.1"/>
    <property type="molecule type" value="Genomic_DNA"/>
</dbReference>
<dbReference type="PANTHER" id="PTHR35333:SF3">
    <property type="entry name" value="BETA-LACTAMASE-TYPE TRANSPEPTIDASE FOLD CONTAINING PROTEIN"/>
    <property type="match status" value="1"/>
</dbReference>
<dbReference type="GO" id="GO:0046677">
    <property type="term" value="P:response to antibiotic"/>
    <property type="evidence" value="ECO:0007669"/>
    <property type="project" value="InterPro"/>
</dbReference>
<dbReference type="SUPFAM" id="SSF56601">
    <property type="entry name" value="beta-lactamase/transpeptidase-like"/>
    <property type="match status" value="1"/>
</dbReference>
<dbReference type="Pfam" id="PF13354">
    <property type="entry name" value="Beta-lactamase2"/>
    <property type="match status" value="1"/>
</dbReference>
<keyword evidence="3" id="KW-1185">Reference proteome</keyword>